<keyword evidence="2" id="KW-0521">NADP</keyword>
<keyword evidence="5" id="KW-1185">Reference proteome</keyword>
<evidence type="ECO:0000313" key="4">
    <source>
        <dbReference type="EMBL" id="KAF2096659.1"/>
    </source>
</evidence>
<organism evidence="4 5">
    <name type="scientific">Rhizodiscina lignyota</name>
    <dbReference type="NCBI Taxonomy" id="1504668"/>
    <lineage>
        <taxon>Eukaryota</taxon>
        <taxon>Fungi</taxon>
        <taxon>Dikarya</taxon>
        <taxon>Ascomycota</taxon>
        <taxon>Pezizomycotina</taxon>
        <taxon>Dothideomycetes</taxon>
        <taxon>Pleosporomycetidae</taxon>
        <taxon>Aulographales</taxon>
        <taxon>Rhizodiscinaceae</taxon>
        <taxon>Rhizodiscina</taxon>
    </lineage>
</organism>
<comment type="similarity">
    <text evidence="1">Belongs to the short-chain dehydrogenases/reductases (SDR) family.</text>
</comment>
<accession>A0A9P4I9Q8</accession>
<dbReference type="PRINTS" id="PR00080">
    <property type="entry name" value="SDRFAMILY"/>
</dbReference>
<dbReference type="Proteomes" id="UP000799772">
    <property type="component" value="Unassembled WGS sequence"/>
</dbReference>
<protein>
    <submittedName>
        <fullName evidence="4">3-alpha--hydroxysteroid dehydrogenase</fullName>
    </submittedName>
</protein>
<dbReference type="Pfam" id="PF13561">
    <property type="entry name" value="adh_short_C2"/>
    <property type="match status" value="1"/>
</dbReference>
<dbReference type="PRINTS" id="PR00081">
    <property type="entry name" value="GDHRDH"/>
</dbReference>
<evidence type="ECO:0000256" key="3">
    <source>
        <dbReference type="ARBA" id="ARBA00023002"/>
    </source>
</evidence>
<dbReference type="PANTHER" id="PTHR43008">
    <property type="entry name" value="BENZIL REDUCTASE"/>
    <property type="match status" value="1"/>
</dbReference>
<dbReference type="SUPFAM" id="SSF51735">
    <property type="entry name" value="NAD(P)-binding Rossmann-fold domains"/>
    <property type="match status" value="1"/>
</dbReference>
<dbReference type="InterPro" id="IPR020904">
    <property type="entry name" value="Sc_DH/Rdtase_CS"/>
</dbReference>
<dbReference type="GO" id="GO:0050664">
    <property type="term" value="F:oxidoreductase activity, acting on NAD(P)H, oxygen as acceptor"/>
    <property type="evidence" value="ECO:0007669"/>
    <property type="project" value="TreeGrafter"/>
</dbReference>
<dbReference type="AlphaFoldDB" id="A0A9P4I9Q8"/>
<reference evidence="4" key="1">
    <citation type="journal article" date="2020" name="Stud. Mycol.">
        <title>101 Dothideomycetes genomes: a test case for predicting lifestyles and emergence of pathogens.</title>
        <authorList>
            <person name="Haridas S."/>
            <person name="Albert R."/>
            <person name="Binder M."/>
            <person name="Bloem J."/>
            <person name="Labutti K."/>
            <person name="Salamov A."/>
            <person name="Andreopoulos B."/>
            <person name="Baker S."/>
            <person name="Barry K."/>
            <person name="Bills G."/>
            <person name="Bluhm B."/>
            <person name="Cannon C."/>
            <person name="Castanera R."/>
            <person name="Culley D."/>
            <person name="Daum C."/>
            <person name="Ezra D."/>
            <person name="Gonzalez J."/>
            <person name="Henrissat B."/>
            <person name="Kuo A."/>
            <person name="Liang C."/>
            <person name="Lipzen A."/>
            <person name="Lutzoni F."/>
            <person name="Magnuson J."/>
            <person name="Mondo S."/>
            <person name="Nolan M."/>
            <person name="Ohm R."/>
            <person name="Pangilinan J."/>
            <person name="Park H.-J."/>
            <person name="Ramirez L."/>
            <person name="Alfaro M."/>
            <person name="Sun H."/>
            <person name="Tritt A."/>
            <person name="Yoshinaga Y."/>
            <person name="Zwiers L.-H."/>
            <person name="Turgeon B."/>
            <person name="Goodwin S."/>
            <person name="Spatafora J."/>
            <person name="Crous P."/>
            <person name="Grigoriev I."/>
        </authorList>
    </citation>
    <scope>NUCLEOTIDE SEQUENCE</scope>
    <source>
        <strain evidence="4">CBS 133067</strain>
    </source>
</reference>
<dbReference type="PANTHER" id="PTHR43008:SF10">
    <property type="entry name" value="CHAIN DEHYDROGENASE_OXIDOREDUCTASE, PUTATIVE (AFU_ORTHOLOGUE AFUA_2G15740)-RELATED"/>
    <property type="match status" value="1"/>
</dbReference>
<evidence type="ECO:0000256" key="2">
    <source>
        <dbReference type="ARBA" id="ARBA00022857"/>
    </source>
</evidence>
<dbReference type="EMBL" id="ML978129">
    <property type="protein sequence ID" value="KAF2096659.1"/>
    <property type="molecule type" value="Genomic_DNA"/>
</dbReference>
<gene>
    <name evidence="4" type="ORF">NA57DRAFT_67323</name>
</gene>
<comment type="caution">
    <text evidence="4">The sequence shown here is derived from an EMBL/GenBank/DDBJ whole genome shotgun (WGS) entry which is preliminary data.</text>
</comment>
<name>A0A9P4I9Q8_9PEZI</name>
<dbReference type="FunFam" id="3.40.50.720:FF:000245">
    <property type="entry name" value="Short chain dehydrogenase, putative"/>
    <property type="match status" value="1"/>
</dbReference>
<dbReference type="InterPro" id="IPR002347">
    <property type="entry name" value="SDR_fam"/>
</dbReference>
<dbReference type="InterPro" id="IPR036291">
    <property type="entry name" value="NAD(P)-bd_dom_sf"/>
</dbReference>
<proteinExistence type="inferred from homology"/>
<dbReference type="GO" id="GO:0016616">
    <property type="term" value="F:oxidoreductase activity, acting on the CH-OH group of donors, NAD or NADP as acceptor"/>
    <property type="evidence" value="ECO:0007669"/>
    <property type="project" value="UniProtKB-ARBA"/>
</dbReference>
<dbReference type="PROSITE" id="PS00061">
    <property type="entry name" value="ADH_SHORT"/>
    <property type="match status" value="1"/>
</dbReference>
<evidence type="ECO:0000313" key="5">
    <source>
        <dbReference type="Proteomes" id="UP000799772"/>
    </source>
</evidence>
<keyword evidence="3" id="KW-0560">Oxidoreductase</keyword>
<dbReference type="OrthoDB" id="1669814at2759"/>
<dbReference type="Gene3D" id="3.40.50.720">
    <property type="entry name" value="NAD(P)-binding Rossmann-like Domain"/>
    <property type="match status" value="1"/>
</dbReference>
<sequence>MTRSTVTSCPHEWHFRDFDLAGGVYIVTGGARGLGLSMAEALVEAGGKVYCLDRLPNPDESFHEAQQRVRGHSPTGSLHYGQLDVRDTPSLDSTISSIAAQHHRLDGIVAAAGIQQLCPAVDYSPEDARRMIDINFNGVMMTATAAGRAMLQHKSRGSIVLIASMSGMIANKGLISPVYNASKAAVIQLARNLAMEWGRKREDGSGGIRVNALSPGHIMTPMVKKNFEEVEGLKDTWEKENMLGRLSAPEEFRGAGVFLLSRASSFMTGNNLVIDGGHTAW</sequence>
<evidence type="ECO:0000256" key="1">
    <source>
        <dbReference type="ARBA" id="ARBA00006484"/>
    </source>
</evidence>